<dbReference type="EMBL" id="CP045809">
    <property type="protein sequence ID" value="QHN37743.1"/>
    <property type="molecule type" value="Genomic_DNA"/>
</dbReference>
<keyword evidence="3" id="KW-1185">Reference proteome</keyword>
<gene>
    <name evidence="2" type="ORF">GII31_21050</name>
</gene>
<proteinExistence type="predicted"/>
<organism evidence="2 3">
    <name type="scientific">Gordonia pseudamarae</name>
    <dbReference type="NCBI Taxonomy" id="2831662"/>
    <lineage>
        <taxon>Bacteria</taxon>
        <taxon>Bacillati</taxon>
        <taxon>Actinomycetota</taxon>
        <taxon>Actinomycetes</taxon>
        <taxon>Mycobacteriales</taxon>
        <taxon>Gordoniaceae</taxon>
        <taxon>Gordonia</taxon>
    </lineage>
</organism>
<feature type="compositionally biased region" description="Basic residues" evidence="1">
    <location>
        <begin position="75"/>
        <end position="89"/>
    </location>
</feature>
<evidence type="ECO:0000256" key="1">
    <source>
        <dbReference type="SAM" id="MobiDB-lite"/>
    </source>
</evidence>
<dbReference type="Proteomes" id="UP001059836">
    <property type="component" value="Chromosome"/>
</dbReference>
<sequence length="89" mass="10345">MHESLLGKWVRAERMRDGVADEVCSAPPDRDLSAGERAELTRLRAELAEKDRDIAFLKKYRRTLRHSNIGEQVRAHRRGVRRPRDHGTD</sequence>
<evidence type="ECO:0000313" key="2">
    <source>
        <dbReference type="EMBL" id="QHN37743.1"/>
    </source>
</evidence>
<name>A0ABX6IP58_9ACTN</name>
<reference evidence="2" key="1">
    <citation type="journal article" date="2021" name="Nat. Microbiol.">
        <title>Cocultivation of an ultrasmall environmental parasitic bacterium with lytic ability against bacteria associated with wastewater foams.</title>
        <authorList>
            <person name="Batinovic S."/>
            <person name="Rose J.J.A."/>
            <person name="Ratcliffe J."/>
            <person name="Seviour R.J."/>
            <person name="Petrovski S."/>
        </authorList>
    </citation>
    <scope>NUCLEOTIDE SEQUENCE</scope>
    <source>
        <strain evidence="2">CON9</strain>
    </source>
</reference>
<evidence type="ECO:0000313" key="3">
    <source>
        <dbReference type="Proteomes" id="UP001059836"/>
    </source>
</evidence>
<protein>
    <recommendedName>
        <fullName evidence="4">Transposase</fullName>
    </recommendedName>
</protein>
<accession>A0ABX6IP58</accession>
<evidence type="ECO:0008006" key="4">
    <source>
        <dbReference type="Google" id="ProtNLM"/>
    </source>
</evidence>
<feature type="region of interest" description="Disordered" evidence="1">
    <location>
        <begin position="68"/>
        <end position="89"/>
    </location>
</feature>